<dbReference type="Gene3D" id="4.10.240.10">
    <property type="entry name" value="Zn(2)-C6 fungal-type DNA-binding domain"/>
    <property type="match status" value="1"/>
</dbReference>
<dbReference type="GO" id="GO:0008270">
    <property type="term" value="F:zinc ion binding"/>
    <property type="evidence" value="ECO:0007669"/>
    <property type="project" value="InterPro"/>
</dbReference>
<dbReference type="OrthoDB" id="416217at2759"/>
<dbReference type="InterPro" id="IPR001138">
    <property type="entry name" value="Zn2Cys6_DnaBD"/>
</dbReference>
<dbReference type="AlphaFoldDB" id="A0A3D8T9A2"/>
<sequence>MPSPPPKSSSRPDVFVFPIASGAYSDASVDQDGNPIRKRRQHAKSRSGCGTCKARKVKCDEQRPRCRSCVSRAESCLYQDQRPEKRKSEYVSLRASTSKPEHISLGTVMPKSASVQAPRSQRVMALREEKLQIPPTPLFPRGELSNLELMHHFTTHTAQTLLFGSEVWQDEVLSLVLENKYLHHAVLLLSAAHLNFLHANTSPLSARQTELQHYCLTMAGFRGALSRPMEKRNQDALIACSLIVLQHCWADASPASSEEQDASKPCTVNGLFPLAAGLRCLVLSTWDSNVGSVLADRVCFKQVKPFPWQFCNAAFAASLELFFDLVFEVGHGEYASGEDAFSAQIHHKQASERLTTVLSITYDRTDPECASLGLDVARYLILWPAMCSDGFRTLAEEKDPASLVLLLAYALGIERILPASFWWMHGKASLMSRELVSAVGWKLLESVRVAAEERDLEHVFDVVLGGIIPW</sequence>
<dbReference type="SUPFAM" id="SSF57701">
    <property type="entry name" value="Zn2/Cys6 DNA-binding domain"/>
    <property type="match status" value="1"/>
</dbReference>
<dbReference type="CDD" id="cd00067">
    <property type="entry name" value="GAL4"/>
    <property type="match status" value="1"/>
</dbReference>
<dbReference type="SMART" id="SM00066">
    <property type="entry name" value="GAL4"/>
    <property type="match status" value="1"/>
</dbReference>
<protein>
    <recommendedName>
        <fullName evidence="3">Zn(2)-C6 fungal-type domain-containing protein</fullName>
    </recommendedName>
</protein>
<dbReference type="EMBL" id="PDLN01000001">
    <property type="protein sequence ID" value="RDW95094.1"/>
    <property type="molecule type" value="Genomic_DNA"/>
</dbReference>
<gene>
    <name evidence="4" type="ORF">BP5796_00857</name>
</gene>
<comment type="caution">
    <text evidence="4">The sequence shown here is derived from an EMBL/GenBank/DDBJ whole genome shotgun (WGS) entry which is preliminary data.</text>
</comment>
<dbReference type="PANTHER" id="PTHR47784:SF5">
    <property type="entry name" value="STEROL UPTAKE CONTROL PROTEIN 2"/>
    <property type="match status" value="1"/>
</dbReference>
<evidence type="ECO:0000313" key="4">
    <source>
        <dbReference type="EMBL" id="RDW95094.1"/>
    </source>
</evidence>
<feature type="compositionally biased region" description="Basic residues" evidence="2">
    <location>
        <begin position="36"/>
        <end position="45"/>
    </location>
</feature>
<keyword evidence="5" id="KW-1185">Reference proteome</keyword>
<proteinExistence type="predicted"/>
<name>A0A3D8T9A2_9HELO</name>
<dbReference type="PROSITE" id="PS50048">
    <property type="entry name" value="ZN2_CY6_FUNGAL_2"/>
    <property type="match status" value="1"/>
</dbReference>
<dbReference type="GO" id="GO:0001228">
    <property type="term" value="F:DNA-binding transcription activator activity, RNA polymerase II-specific"/>
    <property type="evidence" value="ECO:0007669"/>
    <property type="project" value="TreeGrafter"/>
</dbReference>
<organism evidence="4 5">
    <name type="scientific">Coleophoma crateriformis</name>
    <dbReference type="NCBI Taxonomy" id="565419"/>
    <lineage>
        <taxon>Eukaryota</taxon>
        <taxon>Fungi</taxon>
        <taxon>Dikarya</taxon>
        <taxon>Ascomycota</taxon>
        <taxon>Pezizomycotina</taxon>
        <taxon>Leotiomycetes</taxon>
        <taxon>Helotiales</taxon>
        <taxon>Dermateaceae</taxon>
        <taxon>Coleophoma</taxon>
    </lineage>
</organism>
<dbReference type="Pfam" id="PF11951">
    <property type="entry name" value="Fungal_trans_2"/>
    <property type="match status" value="1"/>
</dbReference>
<evidence type="ECO:0000256" key="2">
    <source>
        <dbReference type="SAM" id="MobiDB-lite"/>
    </source>
</evidence>
<dbReference type="Pfam" id="PF00172">
    <property type="entry name" value="Zn_clus"/>
    <property type="match status" value="1"/>
</dbReference>
<dbReference type="InterPro" id="IPR053157">
    <property type="entry name" value="Sterol_Uptake_Regulator"/>
</dbReference>
<reference evidence="4 5" key="1">
    <citation type="journal article" date="2018" name="IMA Fungus">
        <title>IMA Genome-F 9: Draft genome sequence of Annulohypoxylon stygium, Aspergillus mulundensis, Berkeleyomyces basicola (syn. Thielaviopsis basicola), Ceratocystis smalleyi, two Cercospora beticola strains, Coleophoma cylindrospora, Fusarium fracticaudum, Phialophora cf. hyalina, and Morchella septimelata.</title>
        <authorList>
            <person name="Wingfield B.D."/>
            <person name="Bills G.F."/>
            <person name="Dong Y."/>
            <person name="Huang W."/>
            <person name="Nel W.J."/>
            <person name="Swalarsk-Parry B.S."/>
            <person name="Vaghefi N."/>
            <person name="Wilken P.M."/>
            <person name="An Z."/>
            <person name="de Beer Z.W."/>
            <person name="De Vos L."/>
            <person name="Chen L."/>
            <person name="Duong T.A."/>
            <person name="Gao Y."/>
            <person name="Hammerbacher A."/>
            <person name="Kikkert J.R."/>
            <person name="Li Y."/>
            <person name="Li H."/>
            <person name="Li K."/>
            <person name="Li Q."/>
            <person name="Liu X."/>
            <person name="Ma X."/>
            <person name="Naidoo K."/>
            <person name="Pethybridge S.J."/>
            <person name="Sun J."/>
            <person name="Steenkamp E.T."/>
            <person name="van der Nest M.A."/>
            <person name="van Wyk S."/>
            <person name="Wingfield M.J."/>
            <person name="Xiong C."/>
            <person name="Yue Q."/>
            <person name="Zhang X."/>
        </authorList>
    </citation>
    <scope>NUCLEOTIDE SEQUENCE [LARGE SCALE GENOMIC DNA]</scope>
    <source>
        <strain evidence="4 5">BP5796</strain>
    </source>
</reference>
<keyword evidence="1" id="KW-0539">Nucleus</keyword>
<dbReference type="Proteomes" id="UP000256328">
    <property type="component" value="Unassembled WGS sequence"/>
</dbReference>
<evidence type="ECO:0000313" key="5">
    <source>
        <dbReference type="Proteomes" id="UP000256328"/>
    </source>
</evidence>
<dbReference type="InterPro" id="IPR036864">
    <property type="entry name" value="Zn2-C6_fun-type_DNA-bd_sf"/>
</dbReference>
<dbReference type="InterPro" id="IPR021858">
    <property type="entry name" value="Fun_TF"/>
</dbReference>
<feature type="domain" description="Zn(2)-C6 fungal-type" evidence="3">
    <location>
        <begin position="48"/>
        <end position="78"/>
    </location>
</feature>
<dbReference type="PROSITE" id="PS00463">
    <property type="entry name" value="ZN2_CY6_FUNGAL_1"/>
    <property type="match status" value="1"/>
</dbReference>
<evidence type="ECO:0000259" key="3">
    <source>
        <dbReference type="PROSITE" id="PS50048"/>
    </source>
</evidence>
<dbReference type="PANTHER" id="PTHR47784">
    <property type="entry name" value="STEROL UPTAKE CONTROL PROTEIN 2"/>
    <property type="match status" value="1"/>
</dbReference>
<evidence type="ECO:0000256" key="1">
    <source>
        <dbReference type="ARBA" id="ARBA00023242"/>
    </source>
</evidence>
<feature type="region of interest" description="Disordered" evidence="2">
    <location>
        <begin position="26"/>
        <end position="48"/>
    </location>
</feature>
<accession>A0A3D8T9A2</accession>